<dbReference type="Proteomes" id="UP001220509">
    <property type="component" value="Chromosome"/>
</dbReference>
<accession>A0AAX3M3X0</accession>
<proteinExistence type="predicted"/>
<gene>
    <name evidence="1" type="ORF">PQ456_01745</name>
</gene>
<dbReference type="SUPFAM" id="SSF56059">
    <property type="entry name" value="Glutathione synthetase ATP-binding domain-like"/>
    <property type="match status" value="1"/>
</dbReference>
<name>A0AAX3M3X0_9BACL</name>
<sequence length="346" mass="39567">MEKRLSIGMLIGWKIEPELCLASAMAASSHQADFFYFYPGDVKEATRTIRGKEWNGTKWVYNTFDYPDVIYDRMRRRGSDQFGNIYEKLAGIPITHTLIGKSMYKTKVYNLLLGHPELKKIVIPFMTMREPEKVIEFIQQHQQVVLKADRGAKGENTFTAEVKGDMLEVFDQTYIHQMNAEQTIALVELLTERRYCVQKLVQSSTVIQGFPFYIRVHIAKNGKNEWIVAFCSAGISLKSNIKIANSKKTLTVSTTWNRFLEHQFGEEVNGPMDQKIQKTALQLANYLESQIGSGFHEIGLDIGVDEHRNICLFEAGIGLPSTLFNYVELARPAIEYSLYLARQSLK</sequence>
<evidence type="ECO:0000313" key="2">
    <source>
        <dbReference type="Proteomes" id="UP001220509"/>
    </source>
</evidence>
<dbReference type="RefSeq" id="WP_273614579.1">
    <property type="nucleotide sequence ID" value="NZ_CP117416.1"/>
</dbReference>
<dbReference type="EMBL" id="CP117416">
    <property type="protein sequence ID" value="WCT56279.1"/>
    <property type="molecule type" value="Genomic_DNA"/>
</dbReference>
<organism evidence="1 2">
    <name type="scientific">Paenibacillus kyungheensis</name>
    <dbReference type="NCBI Taxonomy" id="1452732"/>
    <lineage>
        <taxon>Bacteria</taxon>
        <taxon>Bacillati</taxon>
        <taxon>Bacillota</taxon>
        <taxon>Bacilli</taxon>
        <taxon>Bacillales</taxon>
        <taxon>Paenibacillaceae</taxon>
        <taxon>Paenibacillus</taxon>
    </lineage>
</organism>
<dbReference type="InterPro" id="IPR026838">
    <property type="entry name" value="YheC/D"/>
</dbReference>
<keyword evidence="2" id="KW-1185">Reference proteome</keyword>
<dbReference type="Gene3D" id="3.30.470.20">
    <property type="entry name" value="ATP-grasp fold, B domain"/>
    <property type="match status" value="1"/>
</dbReference>
<dbReference type="Pfam" id="PF14398">
    <property type="entry name" value="ATPgrasp_YheCD"/>
    <property type="match status" value="1"/>
</dbReference>
<dbReference type="AlphaFoldDB" id="A0AAX3M3X0"/>
<dbReference type="KEGG" id="pka:PQ456_01745"/>
<reference evidence="1 2" key="1">
    <citation type="submission" date="2023-02" db="EMBL/GenBank/DDBJ databases">
        <title>Genome sequence of Paenibacillus kyungheensis KACC 18744.</title>
        <authorList>
            <person name="Kim S."/>
            <person name="Heo J."/>
            <person name="Kwon S.-W."/>
        </authorList>
    </citation>
    <scope>NUCLEOTIDE SEQUENCE [LARGE SCALE GENOMIC DNA]</scope>
    <source>
        <strain evidence="1 2">KACC 18744</strain>
    </source>
</reference>
<protein>
    <submittedName>
        <fullName evidence="1">YheC/YheD family protein</fullName>
    </submittedName>
</protein>
<evidence type="ECO:0000313" key="1">
    <source>
        <dbReference type="EMBL" id="WCT56279.1"/>
    </source>
</evidence>